<gene>
    <name evidence="1" type="ORF">VNO78_15151</name>
</gene>
<sequence>MERTLIGRGRLKGDNNDISQRACVETQPKDDNISYANVFKKKGGAYFHKVDGDGRPLKVLTYNFAYNSDVKEVAETFYRLCREGHKKRFYIHNTSLLSSGGVFSIRAIPLGMNLILLVSEDECNIKDVINEDFIWVQE</sequence>
<protein>
    <submittedName>
        <fullName evidence="1">Uncharacterized protein</fullName>
    </submittedName>
</protein>
<dbReference type="Proteomes" id="UP001386955">
    <property type="component" value="Unassembled WGS sequence"/>
</dbReference>
<keyword evidence="2" id="KW-1185">Reference proteome</keyword>
<evidence type="ECO:0000313" key="2">
    <source>
        <dbReference type="Proteomes" id="UP001386955"/>
    </source>
</evidence>
<name>A0AAN9XJM8_PSOTE</name>
<organism evidence="1 2">
    <name type="scientific">Psophocarpus tetragonolobus</name>
    <name type="common">Winged bean</name>
    <name type="synonym">Dolichos tetragonolobus</name>
    <dbReference type="NCBI Taxonomy" id="3891"/>
    <lineage>
        <taxon>Eukaryota</taxon>
        <taxon>Viridiplantae</taxon>
        <taxon>Streptophyta</taxon>
        <taxon>Embryophyta</taxon>
        <taxon>Tracheophyta</taxon>
        <taxon>Spermatophyta</taxon>
        <taxon>Magnoliopsida</taxon>
        <taxon>eudicotyledons</taxon>
        <taxon>Gunneridae</taxon>
        <taxon>Pentapetalae</taxon>
        <taxon>rosids</taxon>
        <taxon>fabids</taxon>
        <taxon>Fabales</taxon>
        <taxon>Fabaceae</taxon>
        <taxon>Papilionoideae</taxon>
        <taxon>50 kb inversion clade</taxon>
        <taxon>NPAAA clade</taxon>
        <taxon>indigoferoid/millettioid clade</taxon>
        <taxon>Phaseoleae</taxon>
        <taxon>Psophocarpus</taxon>
    </lineage>
</organism>
<dbReference type="EMBL" id="JAYMYS010000004">
    <property type="protein sequence ID" value="KAK7394618.1"/>
    <property type="molecule type" value="Genomic_DNA"/>
</dbReference>
<proteinExistence type="predicted"/>
<evidence type="ECO:0000313" key="1">
    <source>
        <dbReference type="EMBL" id="KAK7394618.1"/>
    </source>
</evidence>
<reference evidence="1 2" key="1">
    <citation type="submission" date="2024-01" db="EMBL/GenBank/DDBJ databases">
        <title>The genomes of 5 underutilized Papilionoideae crops provide insights into root nodulation and disease resistanc.</title>
        <authorList>
            <person name="Jiang F."/>
        </authorList>
    </citation>
    <scope>NUCLEOTIDE SEQUENCE [LARGE SCALE GENOMIC DNA]</scope>
    <source>
        <strain evidence="1">DUOXIRENSHENG_FW03</strain>
        <tissue evidence="1">Leaves</tissue>
    </source>
</reference>
<accession>A0AAN9XJM8</accession>
<comment type="caution">
    <text evidence="1">The sequence shown here is derived from an EMBL/GenBank/DDBJ whole genome shotgun (WGS) entry which is preliminary data.</text>
</comment>
<dbReference type="AlphaFoldDB" id="A0AAN9XJM8"/>